<dbReference type="GO" id="GO:1990904">
    <property type="term" value="C:ribonucleoprotein complex"/>
    <property type="evidence" value="ECO:0007669"/>
    <property type="project" value="UniProtKB-KW"/>
</dbReference>
<dbReference type="InterPro" id="IPR020930">
    <property type="entry name" value="Ribosomal_uL5_bac-type"/>
</dbReference>
<proteinExistence type="inferred from homology"/>
<evidence type="ECO:0000256" key="3">
    <source>
        <dbReference type="ARBA" id="ARBA00011505"/>
    </source>
</evidence>
<gene>
    <name evidence="7 11" type="primary">rpl5</name>
</gene>
<keyword evidence="7" id="KW-0699">rRNA-binding</keyword>
<evidence type="ECO:0000259" key="10">
    <source>
        <dbReference type="Pfam" id="PF00673"/>
    </source>
</evidence>
<evidence type="ECO:0000313" key="11">
    <source>
        <dbReference type="EMBL" id="BAS19116.1"/>
    </source>
</evidence>
<comment type="subunit">
    <text evidence="3 7">Part of the 50S ribosomal subunit; contacts the 5S rRNA.</text>
</comment>
<dbReference type="GO" id="GO:0003735">
    <property type="term" value="F:structural constituent of ribosome"/>
    <property type="evidence" value="ECO:0007669"/>
    <property type="project" value="InterPro"/>
</dbReference>
<comment type="function">
    <text evidence="1 7">Binds 5S rRNA, forms part of the central protuberance of the 50S subunit.</text>
</comment>
<accession>A0A0K2RW93</accession>
<sequence>MIQRLKTLYTEQVIPALTNDLGYKNAQEIPKVEKIQINRCLGLAASNNNILKKSIEEFTAITGQKPVVTKSRKAIAGFKIREQMELGVTVTLRGEKMYAFLDKLMNITLPQIRDFRGITSKGFDKNGNLNLGLVEQLIFPEIEYDDVDQMRGFDINIVTTAKTKEEGKALLKNLGFPFND</sequence>
<dbReference type="InterPro" id="IPR002132">
    <property type="entry name" value="Ribosomal_uL5"/>
</dbReference>
<keyword evidence="6 7" id="KW-0687">Ribonucleoprotein</keyword>
<dbReference type="GO" id="GO:0009507">
    <property type="term" value="C:chloroplast"/>
    <property type="evidence" value="ECO:0007669"/>
    <property type="project" value="UniProtKB-SubCell"/>
</dbReference>
<evidence type="ECO:0000256" key="4">
    <source>
        <dbReference type="ARBA" id="ARBA00022640"/>
    </source>
</evidence>
<keyword evidence="5 7" id="KW-0689">Ribosomal protein</keyword>
<geneLocation type="chloroplast" evidence="11"/>
<dbReference type="FunFam" id="3.30.1440.10:FF:000001">
    <property type="entry name" value="50S ribosomal protein L5"/>
    <property type="match status" value="1"/>
</dbReference>
<dbReference type="EMBL" id="AP014625">
    <property type="protein sequence ID" value="BAS19116.1"/>
    <property type="molecule type" value="Genomic_DNA"/>
</dbReference>
<dbReference type="RefSeq" id="YP_009163662.1">
    <property type="nucleotide sequence ID" value="NC_027746.1"/>
</dbReference>
<name>A0A0K2RW93_9STRA</name>
<dbReference type="Gene3D" id="3.30.1440.10">
    <property type="match status" value="1"/>
</dbReference>
<reference evidence="11" key="1">
    <citation type="journal article" date="2016" name="Curr. Genet.">
        <title>Sequencing and analysis of the complete organellar genomes of Parmales, a closely related group to Bacillariophyta (diatoms).</title>
        <authorList>
            <person name="Tajima N."/>
            <person name="Saitoh K."/>
            <person name="Sato S."/>
            <person name="Maruyama F."/>
            <person name="Ichinomiya M."/>
            <person name="Yoshikawa S."/>
            <person name="Kurokawa K."/>
            <person name="Ohta H."/>
            <person name="Tabata S."/>
            <person name="Kuwata A."/>
            <person name="Sato N."/>
        </authorList>
    </citation>
    <scope>NUCLEOTIDE SEQUENCE</scope>
</reference>
<dbReference type="AlphaFoldDB" id="A0A0K2RW93"/>
<evidence type="ECO:0000256" key="1">
    <source>
        <dbReference type="ARBA" id="ARBA00003898"/>
    </source>
</evidence>
<keyword evidence="4 11" id="KW-0934">Plastid</keyword>
<evidence type="ECO:0000256" key="5">
    <source>
        <dbReference type="ARBA" id="ARBA00022980"/>
    </source>
</evidence>
<keyword evidence="7" id="KW-0694">RNA-binding</keyword>
<dbReference type="GO" id="GO:0006412">
    <property type="term" value="P:translation"/>
    <property type="evidence" value="ECO:0007669"/>
    <property type="project" value="UniProtKB-UniRule"/>
</dbReference>
<dbReference type="PANTHER" id="PTHR11994">
    <property type="entry name" value="60S RIBOSOMAL PROTEIN L11-RELATED"/>
    <property type="match status" value="1"/>
</dbReference>
<dbReference type="GO" id="GO:0005840">
    <property type="term" value="C:ribosome"/>
    <property type="evidence" value="ECO:0007669"/>
    <property type="project" value="UniProtKB-KW"/>
</dbReference>
<evidence type="ECO:0000259" key="9">
    <source>
        <dbReference type="Pfam" id="PF00281"/>
    </source>
</evidence>
<dbReference type="InterPro" id="IPR031310">
    <property type="entry name" value="Ribosomal_uL5_N"/>
</dbReference>
<dbReference type="NCBIfam" id="NF000585">
    <property type="entry name" value="PRK00010.1"/>
    <property type="match status" value="1"/>
</dbReference>
<evidence type="ECO:0000256" key="6">
    <source>
        <dbReference type="ARBA" id="ARBA00023274"/>
    </source>
</evidence>
<evidence type="ECO:0000256" key="2">
    <source>
        <dbReference type="ARBA" id="ARBA00008553"/>
    </source>
</evidence>
<comment type="subcellular location">
    <subcellularLocation>
        <location evidence="7">Plastid</location>
        <location evidence="7">Chloroplast</location>
    </subcellularLocation>
</comment>
<evidence type="ECO:0000256" key="7">
    <source>
        <dbReference type="HAMAP-Rule" id="MF_01333"/>
    </source>
</evidence>
<keyword evidence="11" id="KW-0150">Chloroplast</keyword>
<dbReference type="Pfam" id="PF00673">
    <property type="entry name" value="Ribosomal_L5_C"/>
    <property type="match status" value="1"/>
</dbReference>
<dbReference type="SUPFAM" id="SSF55282">
    <property type="entry name" value="RL5-like"/>
    <property type="match status" value="1"/>
</dbReference>
<feature type="domain" description="Large ribosomal subunit protein uL5 N-terminal" evidence="9">
    <location>
        <begin position="25"/>
        <end position="81"/>
    </location>
</feature>
<dbReference type="InterPro" id="IPR022803">
    <property type="entry name" value="Ribosomal_uL5_dom_sf"/>
</dbReference>
<feature type="domain" description="Large ribosomal subunit protein uL5 C-terminal" evidence="10">
    <location>
        <begin position="86"/>
        <end position="178"/>
    </location>
</feature>
<dbReference type="PIRSF" id="PIRSF002161">
    <property type="entry name" value="Ribosomal_L5"/>
    <property type="match status" value="1"/>
</dbReference>
<evidence type="ECO:0000256" key="8">
    <source>
        <dbReference type="RuleBase" id="RU003930"/>
    </source>
</evidence>
<dbReference type="GeneID" id="25398253"/>
<dbReference type="InterPro" id="IPR031309">
    <property type="entry name" value="Ribosomal_uL5_C"/>
</dbReference>
<organism evidence="11">
    <name type="scientific">Triparma laevis</name>
    <dbReference type="NCBI Taxonomy" id="1534972"/>
    <lineage>
        <taxon>Eukaryota</taxon>
        <taxon>Sar</taxon>
        <taxon>Stramenopiles</taxon>
        <taxon>Ochrophyta</taxon>
        <taxon>Bolidophyceae</taxon>
        <taxon>Parmales</taxon>
        <taxon>Triparmaceae</taxon>
        <taxon>Triparma</taxon>
    </lineage>
</organism>
<comment type="similarity">
    <text evidence="2 7 8">Belongs to the universal ribosomal protein uL5 family.</text>
</comment>
<protein>
    <recommendedName>
        <fullName evidence="7">Large ribosomal subunit protein uL5c</fullName>
    </recommendedName>
</protein>
<dbReference type="GO" id="GO:0019843">
    <property type="term" value="F:rRNA binding"/>
    <property type="evidence" value="ECO:0007669"/>
    <property type="project" value="UniProtKB-UniRule"/>
</dbReference>
<dbReference type="Pfam" id="PF00281">
    <property type="entry name" value="Ribosomal_L5"/>
    <property type="match status" value="1"/>
</dbReference>
<dbReference type="HAMAP" id="MF_01333_B">
    <property type="entry name" value="Ribosomal_uL5_B"/>
    <property type="match status" value="1"/>
</dbReference>